<feature type="transmembrane region" description="Helical" evidence="7">
    <location>
        <begin position="61"/>
        <end position="84"/>
    </location>
</feature>
<dbReference type="PANTHER" id="PTHR34584:SF1">
    <property type="entry name" value="NA(+)_H(+) ANTIPORTER SUBUNIT E1"/>
    <property type="match status" value="1"/>
</dbReference>
<organism evidence="8 9">
    <name type="scientific">Thiorhodococcus fuscus</name>
    <dbReference type="NCBI Taxonomy" id="527200"/>
    <lineage>
        <taxon>Bacteria</taxon>
        <taxon>Pseudomonadati</taxon>
        <taxon>Pseudomonadota</taxon>
        <taxon>Gammaproteobacteria</taxon>
        <taxon>Chromatiales</taxon>
        <taxon>Chromatiaceae</taxon>
        <taxon>Thiorhodococcus</taxon>
    </lineage>
</organism>
<proteinExistence type="inferred from homology"/>
<comment type="similarity">
    <text evidence="2">Belongs to the CPA3 antiporters (TC 2.A.63) subunit E family.</text>
</comment>
<name>A0ABW4YAF6_9GAMM</name>
<dbReference type="Pfam" id="PF01899">
    <property type="entry name" value="MNHE"/>
    <property type="match status" value="1"/>
</dbReference>
<reference evidence="9" key="1">
    <citation type="journal article" date="2019" name="Int. J. Syst. Evol. Microbiol.">
        <title>The Global Catalogue of Microorganisms (GCM) 10K type strain sequencing project: providing services to taxonomists for standard genome sequencing and annotation.</title>
        <authorList>
            <consortium name="The Broad Institute Genomics Platform"/>
            <consortium name="The Broad Institute Genome Sequencing Center for Infectious Disease"/>
            <person name="Wu L."/>
            <person name="Ma J."/>
        </authorList>
    </citation>
    <scope>NUCLEOTIDE SEQUENCE [LARGE SCALE GENOMIC DNA]</scope>
    <source>
        <strain evidence="9">KACC 12597</strain>
    </source>
</reference>
<comment type="caution">
    <text evidence="8">The sequence shown here is derived from an EMBL/GenBank/DDBJ whole genome shotgun (WGS) entry which is preliminary data.</text>
</comment>
<dbReference type="Proteomes" id="UP001597337">
    <property type="component" value="Unassembled WGS sequence"/>
</dbReference>
<dbReference type="EMBL" id="JBHUHX010000036">
    <property type="protein sequence ID" value="MFD2112760.1"/>
    <property type="molecule type" value="Genomic_DNA"/>
</dbReference>
<dbReference type="PIRSF" id="PIRSF019239">
    <property type="entry name" value="MrpE"/>
    <property type="match status" value="1"/>
</dbReference>
<feature type="transmembrane region" description="Helical" evidence="7">
    <location>
        <begin position="5"/>
        <end position="22"/>
    </location>
</feature>
<evidence type="ECO:0000313" key="9">
    <source>
        <dbReference type="Proteomes" id="UP001597337"/>
    </source>
</evidence>
<evidence type="ECO:0000256" key="2">
    <source>
        <dbReference type="ARBA" id="ARBA00006228"/>
    </source>
</evidence>
<comment type="subcellular location">
    <subcellularLocation>
        <location evidence="1">Cell membrane</location>
        <topology evidence="1">Multi-pass membrane protein</topology>
    </subcellularLocation>
</comment>
<dbReference type="RefSeq" id="WP_386027338.1">
    <property type="nucleotide sequence ID" value="NZ_JBHUHX010000036.1"/>
</dbReference>
<evidence type="ECO:0000256" key="4">
    <source>
        <dbReference type="ARBA" id="ARBA00022692"/>
    </source>
</evidence>
<sequence>MKLKLLPHPILTPTLTLIWILLSNSFDLGNLLLGLLLGWAIPIFTLRFWPDRIRIHRPLTLLRFIVLLLHDILTANLTVAWLILRGSRRVAPGFVVVPLDLRSDLGISLLANTISLTPGTVSAWLDPERRNLVVHGLNVRNPEALVESIKQRYETPLLEIFEPC</sequence>
<evidence type="ECO:0000256" key="3">
    <source>
        <dbReference type="ARBA" id="ARBA00022475"/>
    </source>
</evidence>
<keyword evidence="4 7" id="KW-0812">Transmembrane</keyword>
<dbReference type="NCBIfam" id="NF006518">
    <property type="entry name" value="PRK08965.1-2"/>
    <property type="match status" value="1"/>
</dbReference>
<evidence type="ECO:0000256" key="5">
    <source>
        <dbReference type="ARBA" id="ARBA00022989"/>
    </source>
</evidence>
<evidence type="ECO:0000256" key="7">
    <source>
        <dbReference type="SAM" id="Phobius"/>
    </source>
</evidence>
<keyword evidence="9" id="KW-1185">Reference proteome</keyword>
<evidence type="ECO:0000313" key="8">
    <source>
        <dbReference type="EMBL" id="MFD2112760.1"/>
    </source>
</evidence>
<dbReference type="PANTHER" id="PTHR34584">
    <property type="entry name" value="NA(+)/H(+) ANTIPORTER SUBUNIT E1"/>
    <property type="match status" value="1"/>
</dbReference>
<dbReference type="InterPro" id="IPR002758">
    <property type="entry name" value="Cation_antiport_E"/>
</dbReference>
<keyword evidence="5 7" id="KW-1133">Transmembrane helix</keyword>
<gene>
    <name evidence="8" type="ORF">ACFSJC_13010</name>
</gene>
<keyword evidence="6 7" id="KW-0472">Membrane</keyword>
<keyword evidence="3" id="KW-1003">Cell membrane</keyword>
<evidence type="ECO:0000256" key="6">
    <source>
        <dbReference type="ARBA" id="ARBA00023136"/>
    </source>
</evidence>
<feature type="transmembrane region" description="Helical" evidence="7">
    <location>
        <begin position="28"/>
        <end position="49"/>
    </location>
</feature>
<protein>
    <submittedName>
        <fullName evidence="8">Na+/H+ antiporter subunit E</fullName>
    </submittedName>
</protein>
<accession>A0ABW4YAF6</accession>
<evidence type="ECO:0000256" key="1">
    <source>
        <dbReference type="ARBA" id="ARBA00004651"/>
    </source>
</evidence>